<evidence type="ECO:0000313" key="2">
    <source>
        <dbReference type="Proteomes" id="UP000279306"/>
    </source>
</evidence>
<gene>
    <name evidence="1" type="ORF">NCTC10437_05177</name>
</gene>
<keyword evidence="2" id="KW-1185">Reference proteome</keyword>
<dbReference type="EMBL" id="LR134356">
    <property type="protein sequence ID" value="VEG58153.1"/>
    <property type="molecule type" value="Genomic_DNA"/>
</dbReference>
<dbReference type="AlphaFoldDB" id="A0A448J054"/>
<reference evidence="1 2" key="1">
    <citation type="submission" date="2018-12" db="EMBL/GenBank/DDBJ databases">
        <authorList>
            <consortium name="Pathogen Informatics"/>
        </authorList>
    </citation>
    <scope>NUCLEOTIDE SEQUENCE [LARGE SCALE GENOMIC DNA]</scope>
    <source>
        <strain evidence="1 2">NCTC10437</strain>
    </source>
</reference>
<dbReference type="STRING" id="1791.GCA_001049355_04089"/>
<accession>A0A448J054</accession>
<name>A0A448J054_MYCAU</name>
<sequence length="56" mass="6059">MSYHSEDHEVVSVAEAAAELGLSLNEFIALLVRDGMLVEHPDGGYVPSPHPDITEL</sequence>
<organism evidence="1 2">
    <name type="scientific">Mycolicibacterium aurum</name>
    <name type="common">Mycobacterium aurum</name>
    <dbReference type="NCBI Taxonomy" id="1791"/>
    <lineage>
        <taxon>Bacteria</taxon>
        <taxon>Bacillati</taxon>
        <taxon>Actinomycetota</taxon>
        <taxon>Actinomycetes</taxon>
        <taxon>Mycobacteriales</taxon>
        <taxon>Mycobacteriaceae</taxon>
        <taxon>Mycolicibacterium</taxon>
    </lineage>
</organism>
<dbReference type="KEGG" id="mauu:NCTC10437_05177"/>
<evidence type="ECO:0000313" key="1">
    <source>
        <dbReference type="EMBL" id="VEG58153.1"/>
    </source>
</evidence>
<proteinExistence type="predicted"/>
<protein>
    <submittedName>
        <fullName evidence="1">Uncharacterized protein</fullName>
    </submittedName>
</protein>
<dbReference type="Proteomes" id="UP000279306">
    <property type="component" value="Chromosome"/>
</dbReference>
<dbReference type="RefSeq" id="WP_157866332.1">
    <property type="nucleotide sequence ID" value="NZ_CVQQ01000015.1"/>
</dbReference>